<proteinExistence type="inferred from homology"/>
<gene>
    <name evidence="9" type="ORF">DEM25_015530</name>
</gene>
<feature type="transmembrane region" description="Helical" evidence="8">
    <location>
        <begin position="21"/>
        <end position="40"/>
    </location>
</feature>
<evidence type="ECO:0000256" key="8">
    <source>
        <dbReference type="SAM" id="Phobius"/>
    </source>
</evidence>
<reference evidence="9 10" key="1">
    <citation type="journal article" date="2018" name="Int. J. Syst. Bacteriol.">
        <title>Oceaniradius stylonemae gen. nov., sp. nov., isolated from a red alga, Stylonema cornu-cervi.</title>
        <authorList>
            <person name="Jeong S."/>
        </authorList>
    </citation>
    <scope>NUCLEOTIDE SEQUENCE [LARGE SCALE GENOMIC DNA]</scope>
    <source>
        <strain evidence="9 10">StC1</strain>
    </source>
</reference>
<organism evidence="9 10">
    <name type="scientific">Oceaniradius stylonematis</name>
    <dbReference type="NCBI Taxonomy" id="2184161"/>
    <lineage>
        <taxon>Bacteria</taxon>
        <taxon>Pseudomonadati</taxon>
        <taxon>Pseudomonadota</taxon>
        <taxon>Alphaproteobacteria</taxon>
        <taxon>Hyphomicrobiales</taxon>
        <taxon>Ahrensiaceae</taxon>
        <taxon>Oceaniradius</taxon>
    </lineage>
</organism>
<dbReference type="RefSeq" id="WP_109767495.1">
    <property type="nucleotide sequence ID" value="NZ_JASHJV010000002.1"/>
</dbReference>
<dbReference type="Proteomes" id="UP000246132">
    <property type="component" value="Unassembled WGS sequence"/>
</dbReference>
<dbReference type="EMBL" id="QFWV02000008">
    <property type="protein sequence ID" value="RKF05966.1"/>
    <property type="molecule type" value="Genomic_DNA"/>
</dbReference>
<keyword evidence="7" id="KW-0813">Transport</keyword>
<keyword evidence="7" id="KW-0653">Protein transport</keyword>
<evidence type="ECO:0000256" key="5">
    <source>
        <dbReference type="ARBA" id="ARBA00022989"/>
    </source>
</evidence>
<keyword evidence="10" id="KW-1185">Reference proteome</keyword>
<evidence type="ECO:0000256" key="2">
    <source>
        <dbReference type="ARBA" id="ARBA00005811"/>
    </source>
</evidence>
<keyword evidence="5 8" id="KW-1133">Transmembrane helix</keyword>
<protein>
    <submittedName>
        <fullName evidence="9">Biopolymer transporter ExbD</fullName>
    </submittedName>
</protein>
<dbReference type="AlphaFoldDB" id="A0A3A8A7W8"/>
<comment type="caution">
    <text evidence="9">The sequence shown here is derived from an EMBL/GenBank/DDBJ whole genome shotgun (WGS) entry which is preliminary data.</text>
</comment>
<comment type="similarity">
    <text evidence="2 7">Belongs to the ExbD/TolR family.</text>
</comment>
<evidence type="ECO:0000256" key="3">
    <source>
        <dbReference type="ARBA" id="ARBA00022475"/>
    </source>
</evidence>
<dbReference type="GO" id="GO:0015031">
    <property type="term" value="P:protein transport"/>
    <property type="evidence" value="ECO:0007669"/>
    <property type="project" value="UniProtKB-KW"/>
</dbReference>
<evidence type="ECO:0000313" key="9">
    <source>
        <dbReference type="EMBL" id="RKF05966.1"/>
    </source>
</evidence>
<comment type="subcellular location">
    <subcellularLocation>
        <location evidence="1">Cell membrane</location>
        <topology evidence="1">Single-pass membrane protein</topology>
    </subcellularLocation>
    <subcellularLocation>
        <location evidence="7">Cell membrane</location>
        <topology evidence="7">Single-pass type II membrane protein</topology>
    </subcellularLocation>
</comment>
<evidence type="ECO:0000256" key="4">
    <source>
        <dbReference type="ARBA" id="ARBA00022692"/>
    </source>
</evidence>
<dbReference type="GO" id="GO:0022857">
    <property type="term" value="F:transmembrane transporter activity"/>
    <property type="evidence" value="ECO:0007669"/>
    <property type="project" value="InterPro"/>
</dbReference>
<dbReference type="GO" id="GO:0005886">
    <property type="term" value="C:plasma membrane"/>
    <property type="evidence" value="ECO:0007669"/>
    <property type="project" value="UniProtKB-SubCell"/>
</dbReference>
<evidence type="ECO:0000313" key="10">
    <source>
        <dbReference type="Proteomes" id="UP000246132"/>
    </source>
</evidence>
<name>A0A3A8A7W8_9HYPH</name>
<dbReference type="InterPro" id="IPR003400">
    <property type="entry name" value="ExbD"/>
</dbReference>
<accession>A0A3A8A7W8</accession>
<sequence length="137" mass="14784">MRIEATDHHDAAGRRSEPAIALINIVFLMLIFFLVAAQVAPPLDGDVALVSTRDLDSREPPDALVIAADGQLSYRGATLTPAQYVALKRVGAPALAELRLVPDRYLSATRLIEIGDELRALGVERVFIVTERSLAGP</sequence>
<evidence type="ECO:0000256" key="6">
    <source>
        <dbReference type="ARBA" id="ARBA00023136"/>
    </source>
</evidence>
<evidence type="ECO:0000256" key="7">
    <source>
        <dbReference type="RuleBase" id="RU003879"/>
    </source>
</evidence>
<dbReference type="OrthoDB" id="8479787at2"/>
<dbReference type="Pfam" id="PF02472">
    <property type="entry name" value="ExbD"/>
    <property type="match status" value="1"/>
</dbReference>
<keyword evidence="4 7" id="KW-0812">Transmembrane</keyword>
<keyword evidence="6 8" id="KW-0472">Membrane</keyword>
<evidence type="ECO:0000256" key="1">
    <source>
        <dbReference type="ARBA" id="ARBA00004162"/>
    </source>
</evidence>
<keyword evidence="3" id="KW-1003">Cell membrane</keyword>